<dbReference type="AlphaFoldDB" id="A0A9J7MJF7"/>
<dbReference type="PANTHER" id="PTHR14237">
    <property type="entry name" value="MOLYBDOPTERIN COFACTOR SULFURASE MOSC"/>
    <property type="match status" value="1"/>
</dbReference>
<dbReference type="GO" id="GO:0030151">
    <property type="term" value="F:molybdenum ion binding"/>
    <property type="evidence" value="ECO:0000318"/>
    <property type="project" value="GO_Central"/>
</dbReference>
<dbReference type="Proteomes" id="UP000001554">
    <property type="component" value="Chromosome 1"/>
</dbReference>
<evidence type="ECO:0000256" key="1">
    <source>
        <dbReference type="SAM" id="Phobius"/>
    </source>
</evidence>
<dbReference type="Pfam" id="PF03473">
    <property type="entry name" value="MOSC"/>
    <property type="match status" value="3"/>
</dbReference>
<dbReference type="RefSeq" id="XP_035669096.1">
    <property type="nucleotide sequence ID" value="XM_035813203.1"/>
</dbReference>
<dbReference type="PANTHER" id="PTHR14237:SF19">
    <property type="entry name" value="MITOCHONDRIAL AMIDOXIME REDUCING COMPONENT 1"/>
    <property type="match status" value="1"/>
</dbReference>
<feature type="domain" description="MOSC" evidence="2">
    <location>
        <begin position="179"/>
        <end position="328"/>
    </location>
</feature>
<dbReference type="GO" id="GO:0030170">
    <property type="term" value="F:pyridoxal phosphate binding"/>
    <property type="evidence" value="ECO:0007669"/>
    <property type="project" value="InterPro"/>
</dbReference>
<keyword evidence="1" id="KW-1133">Transmembrane helix</keyword>
<dbReference type="SUPFAM" id="SSF141673">
    <property type="entry name" value="MOSC N-terminal domain-like"/>
    <property type="match status" value="3"/>
</dbReference>
<dbReference type="GO" id="GO:0042126">
    <property type="term" value="P:nitrate metabolic process"/>
    <property type="evidence" value="ECO:0000318"/>
    <property type="project" value="GO_Central"/>
</dbReference>
<feature type="transmembrane region" description="Helical" evidence="1">
    <location>
        <begin position="12"/>
        <end position="31"/>
    </location>
</feature>
<dbReference type="InterPro" id="IPR011037">
    <property type="entry name" value="Pyrv_Knase-like_insert_dom_sf"/>
</dbReference>
<dbReference type="InterPro" id="IPR005303">
    <property type="entry name" value="MOCOS_middle"/>
</dbReference>
<feature type="domain" description="MOSC" evidence="2">
    <location>
        <begin position="835"/>
        <end position="989"/>
    </location>
</feature>
<keyword evidence="3" id="KW-1185">Reference proteome</keyword>
<dbReference type="KEGG" id="bfo:118411125"/>
<protein>
    <submittedName>
        <fullName evidence="4">Uncharacterized protein LOC118411125</fullName>
    </submittedName>
</protein>
<dbReference type="SUPFAM" id="SSF50800">
    <property type="entry name" value="PK beta-barrel domain-like"/>
    <property type="match status" value="3"/>
</dbReference>
<evidence type="ECO:0000259" key="2">
    <source>
        <dbReference type="PROSITE" id="PS51340"/>
    </source>
</evidence>
<dbReference type="GO" id="GO:0043546">
    <property type="term" value="F:molybdopterin cofactor binding"/>
    <property type="evidence" value="ECO:0000318"/>
    <property type="project" value="GO_Central"/>
</dbReference>
<dbReference type="GO" id="GO:0008940">
    <property type="term" value="F:nitrate reductase activity"/>
    <property type="evidence" value="ECO:0000318"/>
    <property type="project" value="GO_Central"/>
</dbReference>
<keyword evidence="1" id="KW-0812">Transmembrane</keyword>
<dbReference type="PROSITE" id="PS51340">
    <property type="entry name" value="MOSC"/>
    <property type="match status" value="3"/>
</dbReference>
<evidence type="ECO:0000313" key="3">
    <source>
        <dbReference type="Proteomes" id="UP000001554"/>
    </source>
</evidence>
<dbReference type="Pfam" id="PF03476">
    <property type="entry name" value="MOSC_N"/>
    <property type="match status" value="3"/>
</dbReference>
<name>A0A9J7MJF7_BRAFL</name>
<gene>
    <name evidence="4" type="primary">LOC118411125</name>
</gene>
<evidence type="ECO:0000313" key="4">
    <source>
        <dbReference type="RefSeq" id="XP_035669096.1"/>
    </source>
</evidence>
<dbReference type="OrthoDB" id="6479793at2759"/>
<organism evidence="3 4">
    <name type="scientific">Branchiostoma floridae</name>
    <name type="common">Florida lancelet</name>
    <name type="synonym">Amphioxus</name>
    <dbReference type="NCBI Taxonomy" id="7739"/>
    <lineage>
        <taxon>Eukaryota</taxon>
        <taxon>Metazoa</taxon>
        <taxon>Chordata</taxon>
        <taxon>Cephalochordata</taxon>
        <taxon>Leptocardii</taxon>
        <taxon>Amphioxiformes</taxon>
        <taxon>Branchiostomatidae</taxon>
        <taxon>Branchiostoma</taxon>
    </lineage>
</organism>
<dbReference type="GeneID" id="118411125"/>
<reference evidence="3" key="1">
    <citation type="journal article" date="2020" name="Nat. Ecol. Evol.">
        <title>Deeply conserved synteny resolves early events in vertebrate evolution.</title>
        <authorList>
            <person name="Simakov O."/>
            <person name="Marletaz F."/>
            <person name="Yue J.X."/>
            <person name="O'Connell B."/>
            <person name="Jenkins J."/>
            <person name="Brandt A."/>
            <person name="Calef R."/>
            <person name="Tung C.H."/>
            <person name="Huang T.K."/>
            <person name="Schmutz J."/>
            <person name="Satoh N."/>
            <person name="Yu J.K."/>
            <person name="Putnam N.H."/>
            <person name="Green R.E."/>
            <person name="Rokhsar D.S."/>
        </authorList>
    </citation>
    <scope>NUCLEOTIDE SEQUENCE [LARGE SCALE GENOMIC DNA]</scope>
    <source>
        <strain evidence="3">S238N-H82</strain>
    </source>
</reference>
<proteinExistence type="predicted"/>
<sequence>MDDMKATLLSRQVVVAAVATVAAVGAGMAYMRWRRPRREYVPVGHVSKIYVHPVKACRGLEVKEAQVTKLGVRSGGVMDRDLIILDETGRFVTARTEPRIVLISPQCIGDGLVRLEAPGMDPYTLPKPDPRGEVMDISMKDGMVGHALDCGTQAGQWLDKFFGKQGYRMVMAKPGGQKRYPVKSKRYREVARADDKVGFQDYTPLNMASATSLEDLNSRLPSPVDMRVFRPNIVVHGSNPYQEDDWNYIRIGQVELRRMLPCNRCKVTMVDPETAAKDEEEPLNTLRSYRLPKEEMHKALFGQSPLFGVTLGVEHEGDIHVGDSIYACAYKMEGLKTALESRQVVAAALATAAVVTTGAAYLTWRRYRRQYVPVGHVSKIYVHPVKSCRGLEVGEAEVTKQGLRLEGVMDRHLLVLDEKDHFVTARTEPSMILITPRCIGDGQVRLEAPGMDPLNVPKPNTDGRVIDVTIWDIEGEAMDCGPDAADWLEKYFEKPGFKLVMSTPGLKKRCPVNHKRYKGIATKNDKVGFQEYVAMHLMTESSLDDLNSRMDNPVAMRVFRPNVVVSGSDPFQEDGWQYVRIGEAEFRKMHPCNRCLITTVNPETGVKEGQEPLSTLRSYRLPENENQKKLFGQTPLFGLMCGVEQEGSIHIGDTVYASGKAVGRMDGLKATLQSKEVLITVLTTTAVISAGIAYFQWRQRKRHYVPVGHVAKIYMYPVKCCRGLELEEALLTEQGVQSEGVMDRHLVILYKDRFLDSRTDPRIVLISPQCVGDGQVRLEAPGMDPLTLSGPTGDVIDVSIWDINGNAVDCGPEAAAWLEKFFGKPGYKLVMSTPGSKKRHTTEHWRYKRFARPDDKVGFQDQTALMLTSEASLDNLNNKLATPVAMRNFRPNIVVAGCEAFQEDDWLHVRIGQVDIRTVLPCNRCLVTTINPETGVKDKAMEPLKTLKSYRLSTKEKYKGLFAQTPLFGLKCGVDREGVVRVGDTVYACA</sequence>
<accession>A0A9J7MJF7</accession>
<reference evidence="4" key="2">
    <citation type="submission" date="2025-08" db="UniProtKB">
        <authorList>
            <consortium name="RefSeq"/>
        </authorList>
    </citation>
    <scope>IDENTIFICATION</scope>
    <source>
        <strain evidence="4">S238N-H82</strain>
        <tissue evidence="4">Testes</tissue>
    </source>
</reference>
<keyword evidence="1" id="KW-0472">Membrane</keyword>
<feature type="domain" description="MOSC" evidence="2">
    <location>
        <begin position="486"/>
        <end position="658"/>
    </location>
</feature>
<dbReference type="InterPro" id="IPR005302">
    <property type="entry name" value="MoCF_Sase_C"/>
</dbReference>